<sequence>MAEINEFVKYGSGRQQVISPDTAGLNAIATTNNAAVITGTSSGNPITLTDIADDLLIVPATGVASAQAGNEDFVDADNLLLYVYASSGWSTVALPTASIRPGKHFYSTTSKNIYYYDPATSGLILIASMAPEFATITDITAGTAGNLLISPYLLRYAYDHR</sequence>
<accession>A0A7R8R9E0</accession>
<evidence type="ECO:0000313" key="2">
    <source>
        <dbReference type="Proteomes" id="UP000596247"/>
    </source>
</evidence>
<dbReference type="EMBL" id="LR881104">
    <property type="protein sequence ID" value="CAD5236058.1"/>
    <property type="molecule type" value="Genomic_DNA"/>
</dbReference>
<dbReference type="Proteomes" id="UP000596247">
    <property type="component" value="Chromosome"/>
</dbReference>
<keyword evidence="2" id="KW-1185">Reference proteome</keyword>
<proteinExistence type="predicted"/>
<gene>
    <name evidence="1" type="ORF">LLCLJKAH_00069</name>
</gene>
<reference evidence="1 2" key="1">
    <citation type="submission" date="2020-09" db="EMBL/GenBank/DDBJ databases">
        <authorList>
            <person name="Jameson E."/>
        </authorList>
    </citation>
    <scope>NUCLEOTIDE SEQUENCE [LARGE SCALE GENOMIC DNA]</scope>
</reference>
<protein>
    <submittedName>
        <fullName evidence="1">Uncharacterized protein</fullName>
    </submittedName>
</protein>
<evidence type="ECO:0000313" key="1">
    <source>
        <dbReference type="EMBL" id="CAD5236058.1"/>
    </source>
</evidence>
<organism evidence="1 2">
    <name type="scientific">Klebsiella phage vB_KvM-Eowyn</name>
    <dbReference type="NCBI Taxonomy" id="2762819"/>
    <lineage>
        <taxon>Viruses</taxon>
        <taxon>Duplodnaviria</taxon>
        <taxon>Heunggongvirae</taxon>
        <taxon>Uroviricota</taxon>
        <taxon>Caudoviricetes</taxon>
        <taxon>Chimalliviridae</taxon>
        <taxon>Eowynvirus</taxon>
        <taxon>Eowynvirus eowyn</taxon>
    </lineage>
</organism>
<dbReference type="SUPFAM" id="SSF63829">
    <property type="entry name" value="Calcium-dependent phosphotriesterase"/>
    <property type="match status" value="1"/>
</dbReference>
<name>A0A7R8R9E0_9CAUD</name>